<reference evidence="1" key="1">
    <citation type="submission" date="2021-01" db="EMBL/GenBank/DDBJ databases">
        <authorList>
            <person name="Sun Q."/>
        </authorList>
    </citation>
    <scope>NUCLEOTIDE SEQUENCE</scope>
    <source>
        <strain evidence="1">YIM B02566</strain>
    </source>
</reference>
<dbReference type="Proteomes" id="UP000616151">
    <property type="component" value="Unassembled WGS sequence"/>
</dbReference>
<proteinExistence type="predicted"/>
<evidence type="ECO:0000313" key="1">
    <source>
        <dbReference type="EMBL" id="MBK1867404.1"/>
    </source>
</evidence>
<accession>A0ACC5R431</accession>
<evidence type="ECO:0000313" key="2">
    <source>
        <dbReference type="Proteomes" id="UP000616151"/>
    </source>
</evidence>
<organism evidence="1 2">
    <name type="scientific">Taklimakanibacter albus</name>
    <dbReference type="NCBI Taxonomy" id="2800327"/>
    <lineage>
        <taxon>Bacteria</taxon>
        <taxon>Pseudomonadati</taxon>
        <taxon>Pseudomonadota</taxon>
        <taxon>Alphaproteobacteria</taxon>
        <taxon>Hyphomicrobiales</taxon>
        <taxon>Aestuariivirgaceae</taxon>
        <taxon>Taklimakanibacter</taxon>
    </lineage>
</organism>
<keyword evidence="2" id="KW-1185">Reference proteome</keyword>
<sequence length="289" mass="31843">MNYRHVYHAGNHADVLKHIVMLRAFLHLQKKDKPFLFLDAHAGTGLYALWGDEALKTLEWQDGVGRFYDPSGKAVPLAAEAEALIAPWRHVIASVNATGQPLSHYPGSPGFALDVLRQNDRVILNELHPDDHGKLAEFAQRDRRVVLVEGDAAIAVKAHLPPPERRGFILIDPSYEREDEARRAVQMLRDGYRRFATGAFALWYPVTGDGLSEVIAKEAQALAIPKTLKIELLVRKAVPEGGLAGSGLILINPPWPLADELAAIGPALCERLRQSDGAAWSLDWLGAEI</sequence>
<comment type="caution">
    <text evidence="1">The sequence shown here is derived from an EMBL/GenBank/DDBJ whole genome shotgun (WGS) entry which is preliminary data.</text>
</comment>
<name>A0ACC5R431_9HYPH</name>
<gene>
    <name evidence="1" type="ORF">JHL16_13695</name>
</gene>
<dbReference type="EMBL" id="JAENHL010000007">
    <property type="protein sequence ID" value="MBK1867404.1"/>
    <property type="molecule type" value="Genomic_DNA"/>
</dbReference>
<protein>
    <submittedName>
        <fullName evidence="1">23S rRNA (Adenine(2030)-N(6))-methyltransferase RlmJ</fullName>
    </submittedName>
</protein>